<accession>A0ABD3YBS3</accession>
<dbReference type="PANTHER" id="PTHR45138">
    <property type="entry name" value="REGULATORY COMPONENTS OF SENSORY TRANSDUCTION SYSTEM"/>
    <property type="match status" value="1"/>
</dbReference>
<dbReference type="CDD" id="cd01949">
    <property type="entry name" value="GGDEF"/>
    <property type="match status" value="1"/>
</dbReference>
<feature type="transmembrane region" description="Helical" evidence="4">
    <location>
        <begin position="113"/>
        <end position="131"/>
    </location>
</feature>
<comment type="catalytic activity">
    <reaction evidence="3">
        <text>2 GTP = 3',3'-c-di-GMP + 2 diphosphate</text>
        <dbReference type="Rhea" id="RHEA:24898"/>
        <dbReference type="ChEBI" id="CHEBI:33019"/>
        <dbReference type="ChEBI" id="CHEBI:37565"/>
        <dbReference type="ChEBI" id="CHEBI:58805"/>
        <dbReference type="EC" id="2.7.7.65"/>
    </reaction>
</comment>
<feature type="transmembrane region" description="Helical" evidence="4">
    <location>
        <begin position="86"/>
        <end position="106"/>
    </location>
</feature>
<name>A0ABD3YBS3_9GAMM</name>
<comment type="cofactor">
    <cofactor evidence="1">
        <name>Mg(2+)</name>
        <dbReference type="ChEBI" id="CHEBI:18420"/>
    </cofactor>
</comment>
<dbReference type="PANTHER" id="PTHR45138:SF9">
    <property type="entry name" value="DIGUANYLATE CYCLASE DGCM-RELATED"/>
    <property type="match status" value="1"/>
</dbReference>
<evidence type="ECO:0000256" key="1">
    <source>
        <dbReference type="ARBA" id="ARBA00001946"/>
    </source>
</evidence>
<dbReference type="InterPro" id="IPR050469">
    <property type="entry name" value="Diguanylate_Cyclase"/>
</dbReference>
<dbReference type="Proteomes" id="UP000027154">
    <property type="component" value="Unassembled WGS sequence"/>
</dbReference>
<evidence type="ECO:0000256" key="4">
    <source>
        <dbReference type="SAM" id="Phobius"/>
    </source>
</evidence>
<reference evidence="6 7" key="1">
    <citation type="submission" date="2014-04" db="EMBL/GenBank/DDBJ databases">
        <title>Pseudoalteromonas galatheae sp. nov., isolated from a deep-sea polychaete near Canal Concepcion, Chile.</title>
        <authorList>
            <person name="Machado H.R."/>
            <person name="Gram L."/>
            <person name="Vynne N.G."/>
        </authorList>
    </citation>
    <scope>NUCLEOTIDE SEQUENCE [LARGE SCALE GENOMIC DNA]</scope>
    <source>
        <strain evidence="6 7">KMM216</strain>
    </source>
</reference>
<feature type="transmembrane region" description="Helical" evidence="4">
    <location>
        <begin position="12"/>
        <end position="31"/>
    </location>
</feature>
<evidence type="ECO:0000313" key="6">
    <source>
        <dbReference type="EMBL" id="KDC52382.1"/>
    </source>
</evidence>
<dbReference type="FunFam" id="3.30.70.270:FF:000001">
    <property type="entry name" value="Diguanylate cyclase domain protein"/>
    <property type="match status" value="1"/>
</dbReference>
<keyword evidence="4" id="KW-1133">Transmembrane helix</keyword>
<protein>
    <recommendedName>
        <fullName evidence="2">diguanylate cyclase</fullName>
        <ecNumber evidence="2">2.7.7.65</ecNumber>
    </recommendedName>
</protein>
<gene>
    <name evidence="6" type="ORF">DC53_04605</name>
</gene>
<feature type="transmembrane region" description="Helical" evidence="4">
    <location>
        <begin position="43"/>
        <end position="66"/>
    </location>
</feature>
<dbReference type="NCBIfam" id="TIGR00254">
    <property type="entry name" value="GGDEF"/>
    <property type="match status" value="1"/>
</dbReference>
<dbReference type="PROSITE" id="PS50887">
    <property type="entry name" value="GGDEF"/>
    <property type="match status" value="1"/>
</dbReference>
<evidence type="ECO:0000256" key="3">
    <source>
        <dbReference type="ARBA" id="ARBA00034247"/>
    </source>
</evidence>
<feature type="domain" description="GGDEF" evidence="5">
    <location>
        <begin position="183"/>
        <end position="313"/>
    </location>
</feature>
<dbReference type="EMBL" id="JJNZ01000013">
    <property type="protein sequence ID" value="KDC52382.1"/>
    <property type="molecule type" value="Genomic_DNA"/>
</dbReference>
<evidence type="ECO:0000313" key="7">
    <source>
        <dbReference type="Proteomes" id="UP000027154"/>
    </source>
</evidence>
<dbReference type="SUPFAM" id="SSF55073">
    <property type="entry name" value="Nucleotide cyclase"/>
    <property type="match status" value="1"/>
</dbReference>
<dbReference type="SMART" id="SM00267">
    <property type="entry name" value="GGDEF"/>
    <property type="match status" value="1"/>
</dbReference>
<dbReference type="InterPro" id="IPR043128">
    <property type="entry name" value="Rev_trsase/Diguanyl_cyclase"/>
</dbReference>
<evidence type="ECO:0000256" key="2">
    <source>
        <dbReference type="ARBA" id="ARBA00012528"/>
    </source>
</evidence>
<evidence type="ECO:0000259" key="5">
    <source>
        <dbReference type="PROSITE" id="PS50887"/>
    </source>
</evidence>
<dbReference type="InterPro" id="IPR000160">
    <property type="entry name" value="GGDEF_dom"/>
</dbReference>
<keyword evidence="4" id="KW-0812">Transmembrane</keyword>
<dbReference type="EC" id="2.7.7.65" evidence="2"/>
<dbReference type="InterPro" id="IPR029787">
    <property type="entry name" value="Nucleotide_cyclase"/>
</dbReference>
<dbReference type="GO" id="GO:0052621">
    <property type="term" value="F:diguanylate cyclase activity"/>
    <property type="evidence" value="ECO:0007669"/>
    <property type="project" value="UniProtKB-EC"/>
</dbReference>
<organism evidence="6 7">
    <name type="scientific">Pseudoalteromonas fuliginea</name>
    <dbReference type="NCBI Taxonomy" id="1872678"/>
    <lineage>
        <taxon>Bacteria</taxon>
        <taxon>Pseudomonadati</taxon>
        <taxon>Pseudomonadota</taxon>
        <taxon>Gammaproteobacteria</taxon>
        <taxon>Alteromonadales</taxon>
        <taxon>Pseudoalteromonadaceae</taxon>
        <taxon>Pseudoalteromonas</taxon>
    </lineage>
</organism>
<proteinExistence type="predicted"/>
<dbReference type="AlphaFoldDB" id="A0ABD3YBS3"/>
<sequence length="313" mass="35458">MSCIAFTNSEYFLFVTLVGSTLIYIWAFNIYKEVEKSANAILYNLYGLMLYLVVTGGAEGTGPIWIFIVSPVTYSIRGLKRGTFDIFIFLLAIMLGFYCADMFNIYEYKPAQFPYRIVFSFIIVALLTGFYEQSREKYSNKIIALSQRNERLATIDPLTELPNRRHAMNKLSEFKKEHAYKGIPFVLLLADVDNFKKINDKYGHNFGDEALIHLAKIFKKNIPQNAVASRWGGEEFLIAIPNVSVAEGVNVADKIHDSLKKAAVSLRTNTVNLTISIGVVQSEENRSIDLDIKHADQQLYKAKEQGKNRTCSA</sequence>
<dbReference type="Pfam" id="PF00990">
    <property type="entry name" value="GGDEF"/>
    <property type="match status" value="1"/>
</dbReference>
<comment type="caution">
    <text evidence="6">The sequence shown here is derived from an EMBL/GenBank/DDBJ whole genome shotgun (WGS) entry which is preliminary data.</text>
</comment>
<keyword evidence="4" id="KW-0472">Membrane</keyword>
<dbReference type="Gene3D" id="3.30.70.270">
    <property type="match status" value="1"/>
</dbReference>